<dbReference type="RefSeq" id="WP_130493473.1">
    <property type="nucleotide sequence ID" value="NZ_SGXD01000003.1"/>
</dbReference>
<organism evidence="2 3">
    <name type="scientific">Motilibacter rhizosphaerae</name>
    <dbReference type="NCBI Taxonomy" id="598652"/>
    <lineage>
        <taxon>Bacteria</taxon>
        <taxon>Bacillati</taxon>
        <taxon>Actinomycetota</taxon>
        <taxon>Actinomycetes</taxon>
        <taxon>Motilibacterales</taxon>
        <taxon>Motilibacteraceae</taxon>
        <taxon>Motilibacter</taxon>
    </lineage>
</organism>
<evidence type="ECO:0000313" key="2">
    <source>
        <dbReference type="EMBL" id="RZS87341.1"/>
    </source>
</evidence>
<dbReference type="Proteomes" id="UP000293638">
    <property type="component" value="Unassembled WGS sequence"/>
</dbReference>
<protein>
    <recommendedName>
        <fullName evidence="4">WD40 repeat protein</fullName>
    </recommendedName>
</protein>
<dbReference type="OrthoDB" id="9808778at2"/>
<keyword evidence="3" id="KW-1185">Reference proteome</keyword>
<evidence type="ECO:0000256" key="1">
    <source>
        <dbReference type="SAM" id="SignalP"/>
    </source>
</evidence>
<dbReference type="EMBL" id="SGXD01000003">
    <property type="protein sequence ID" value="RZS87341.1"/>
    <property type="molecule type" value="Genomic_DNA"/>
</dbReference>
<accession>A0A4Q7NPX0</accession>
<dbReference type="SUPFAM" id="SSF82171">
    <property type="entry name" value="DPP6 N-terminal domain-like"/>
    <property type="match status" value="1"/>
</dbReference>
<feature type="chain" id="PRO_5020287768" description="WD40 repeat protein" evidence="1">
    <location>
        <begin position="21"/>
        <end position="379"/>
    </location>
</feature>
<evidence type="ECO:0000313" key="3">
    <source>
        <dbReference type="Proteomes" id="UP000293638"/>
    </source>
</evidence>
<feature type="signal peptide" evidence="1">
    <location>
        <begin position="1"/>
        <end position="20"/>
    </location>
</feature>
<comment type="caution">
    <text evidence="2">The sequence shown here is derived from an EMBL/GenBank/DDBJ whole genome shotgun (WGS) entry which is preliminary data.</text>
</comment>
<evidence type="ECO:0008006" key="4">
    <source>
        <dbReference type="Google" id="ProtNLM"/>
    </source>
</evidence>
<gene>
    <name evidence="2" type="ORF">EV189_2766</name>
</gene>
<reference evidence="2 3" key="1">
    <citation type="submission" date="2019-02" db="EMBL/GenBank/DDBJ databases">
        <title>Genomic Encyclopedia of Type Strains, Phase IV (KMG-IV): sequencing the most valuable type-strain genomes for metagenomic binning, comparative biology and taxonomic classification.</title>
        <authorList>
            <person name="Goeker M."/>
        </authorList>
    </citation>
    <scope>NUCLEOTIDE SEQUENCE [LARGE SCALE GENOMIC DNA]</scope>
    <source>
        <strain evidence="2 3">DSM 45622</strain>
    </source>
</reference>
<sequence length="379" mass="39233">MRRTLLLAALLVTPAAPAHAATPSGTPVAYVRHDQAMAYGVVAVADASGPVALPTPPGPAGRHPSSPVGWLSPTRLLVQGQDRDYSPRLWLAVVDVPSRSTVARAGCPACQVGVAVDDRSTVGLLTLSSDGSTGRVARFDATLRRTSLATVRGLPRQPAFQRPVGWTLAGVRSSGVVLLLPDPAGVSAYGGPLQVWTVDWSGRAHRVTTTAGNVGAGQAALSPDGTHLAYDDGFRGGACADEHLPTVLDLRTGRTVTPHLPAALRHGVEVFTTQVSWLPTGRLTFGWENSGSNGDPGSPCPHSPLVGPDVYTWDPAQPGHAVVRVESGALAARTLPDGTRLVVRDQPGTDDEELALAVVSRGGTALPGTAEAYPPVLVP</sequence>
<proteinExistence type="predicted"/>
<dbReference type="AlphaFoldDB" id="A0A4Q7NPX0"/>
<name>A0A4Q7NPX0_9ACTN</name>
<keyword evidence="1" id="KW-0732">Signal</keyword>